<keyword evidence="16 18" id="KW-0472">Membrane</keyword>
<gene>
    <name evidence="21" type="primary">nad2</name>
</gene>
<evidence type="ECO:0000256" key="9">
    <source>
        <dbReference type="ARBA" id="ARBA00022792"/>
    </source>
</evidence>
<dbReference type="Pfam" id="PF00361">
    <property type="entry name" value="Proton_antipo_M"/>
    <property type="match status" value="2"/>
</dbReference>
<comment type="subcellular location">
    <subcellularLocation>
        <location evidence="2 18">Mitochondrion inner membrane</location>
        <topology evidence="2 18">Multi-pass membrane protein</topology>
    </subcellularLocation>
</comment>
<proteinExistence type="inferred from homology"/>
<geneLocation type="mitochondrion" evidence="21"/>
<keyword evidence="15 18" id="KW-0496">Mitochondrion</keyword>
<evidence type="ECO:0000256" key="12">
    <source>
        <dbReference type="ARBA" id="ARBA00022989"/>
    </source>
</evidence>
<feature type="transmembrane region" description="Helical" evidence="18">
    <location>
        <begin position="312"/>
        <end position="335"/>
    </location>
</feature>
<evidence type="ECO:0000256" key="7">
    <source>
        <dbReference type="ARBA" id="ARBA00022660"/>
    </source>
</evidence>
<evidence type="ECO:0000256" key="4">
    <source>
        <dbReference type="ARBA" id="ARBA00012944"/>
    </source>
</evidence>
<keyword evidence="7 18" id="KW-0679">Respiratory chain</keyword>
<evidence type="ECO:0000256" key="11">
    <source>
        <dbReference type="ARBA" id="ARBA00022982"/>
    </source>
</evidence>
<organism evidence="21">
    <name type="scientific">Macrophthalmus darwinensis</name>
    <dbReference type="NCBI Taxonomy" id="220124"/>
    <lineage>
        <taxon>Eukaryota</taxon>
        <taxon>Metazoa</taxon>
        <taxon>Ecdysozoa</taxon>
        <taxon>Arthropoda</taxon>
        <taxon>Crustacea</taxon>
        <taxon>Multicrustacea</taxon>
        <taxon>Malacostraca</taxon>
        <taxon>Eumalacostraca</taxon>
        <taxon>Eucarida</taxon>
        <taxon>Decapoda</taxon>
        <taxon>Pleocyemata</taxon>
        <taxon>Brachyura</taxon>
        <taxon>Eubrachyura</taxon>
        <taxon>Ocypodoidea</taxon>
        <taxon>Macrophthalmidae</taxon>
        <taxon>Macrophthalminae</taxon>
        <taxon>Macrophthalmus</taxon>
    </lineage>
</organism>
<evidence type="ECO:0000256" key="5">
    <source>
        <dbReference type="ARBA" id="ARBA00021008"/>
    </source>
</evidence>
<keyword evidence="19" id="KW-0732">Signal</keyword>
<dbReference type="EC" id="7.1.1.2" evidence="4 18"/>
<evidence type="ECO:0000256" key="13">
    <source>
        <dbReference type="ARBA" id="ARBA00023027"/>
    </source>
</evidence>
<keyword evidence="11 18" id="KW-0249">Electron transport</keyword>
<feature type="transmembrane region" description="Helical" evidence="18">
    <location>
        <begin position="86"/>
        <end position="106"/>
    </location>
</feature>
<evidence type="ECO:0000256" key="1">
    <source>
        <dbReference type="ARBA" id="ARBA00003257"/>
    </source>
</evidence>
<feature type="domain" description="NADH:quinone oxidoreductase/Mrp antiporter transmembrane" evidence="20">
    <location>
        <begin position="80"/>
        <end position="281"/>
    </location>
</feature>
<dbReference type="PANTHER" id="PTHR46552">
    <property type="entry name" value="NADH-UBIQUINONE OXIDOREDUCTASE CHAIN 2"/>
    <property type="match status" value="1"/>
</dbReference>
<evidence type="ECO:0000256" key="15">
    <source>
        <dbReference type="ARBA" id="ARBA00023128"/>
    </source>
</evidence>
<dbReference type="GO" id="GO:0005743">
    <property type="term" value="C:mitochondrial inner membrane"/>
    <property type="evidence" value="ECO:0007669"/>
    <property type="project" value="UniProtKB-SubCell"/>
</dbReference>
<evidence type="ECO:0000256" key="2">
    <source>
        <dbReference type="ARBA" id="ARBA00004448"/>
    </source>
</evidence>
<dbReference type="GO" id="GO:0008137">
    <property type="term" value="F:NADH dehydrogenase (ubiquinone) activity"/>
    <property type="evidence" value="ECO:0007669"/>
    <property type="project" value="UniProtKB-EC"/>
</dbReference>
<keyword evidence="12 18" id="KW-1133">Transmembrane helix</keyword>
<evidence type="ECO:0000256" key="10">
    <source>
        <dbReference type="ARBA" id="ARBA00022967"/>
    </source>
</evidence>
<dbReference type="AlphaFoldDB" id="A0A343S8W1"/>
<keyword evidence="9 18" id="KW-0999">Mitochondrion inner membrane</keyword>
<dbReference type="InterPro" id="IPR050175">
    <property type="entry name" value="Complex_I_Subunit_2"/>
</dbReference>
<evidence type="ECO:0000256" key="17">
    <source>
        <dbReference type="ARBA" id="ARBA00049551"/>
    </source>
</evidence>
<comment type="function">
    <text evidence="1">Core subunit of the mitochondrial membrane respiratory chain NADH dehydrogenase (Complex I) that is believed to belong to the minimal assembly required for catalysis. Complex I functions in the transfer of electrons from NADH to the respiratory chain. The immediate electron acceptor for the enzyme is believed to be ubiquinone.</text>
</comment>
<dbReference type="PANTHER" id="PTHR46552:SF1">
    <property type="entry name" value="NADH-UBIQUINONE OXIDOREDUCTASE CHAIN 2"/>
    <property type="match status" value="1"/>
</dbReference>
<keyword evidence="13 18" id="KW-0520">NAD</keyword>
<evidence type="ECO:0000256" key="14">
    <source>
        <dbReference type="ARBA" id="ARBA00023075"/>
    </source>
</evidence>
<evidence type="ECO:0000313" key="21">
    <source>
        <dbReference type="EMBL" id="AUN45086.1"/>
    </source>
</evidence>
<dbReference type="EMBL" id="MF457408">
    <property type="protein sequence ID" value="AUN45086.1"/>
    <property type="molecule type" value="Genomic_DNA"/>
</dbReference>
<accession>A0A343S8W1</accession>
<feature type="transmembrane region" description="Helical" evidence="18">
    <location>
        <begin position="193"/>
        <end position="214"/>
    </location>
</feature>
<evidence type="ECO:0000256" key="6">
    <source>
        <dbReference type="ARBA" id="ARBA00022448"/>
    </source>
</evidence>
<feature type="transmembrane region" description="Helical" evidence="18">
    <location>
        <begin position="234"/>
        <end position="253"/>
    </location>
</feature>
<comment type="catalytic activity">
    <reaction evidence="17 18">
        <text>a ubiquinone + NADH + 5 H(+)(in) = a ubiquinol + NAD(+) + 4 H(+)(out)</text>
        <dbReference type="Rhea" id="RHEA:29091"/>
        <dbReference type="Rhea" id="RHEA-COMP:9565"/>
        <dbReference type="Rhea" id="RHEA-COMP:9566"/>
        <dbReference type="ChEBI" id="CHEBI:15378"/>
        <dbReference type="ChEBI" id="CHEBI:16389"/>
        <dbReference type="ChEBI" id="CHEBI:17976"/>
        <dbReference type="ChEBI" id="CHEBI:57540"/>
        <dbReference type="ChEBI" id="CHEBI:57945"/>
        <dbReference type="EC" id="7.1.1.2"/>
    </reaction>
</comment>
<evidence type="ECO:0000256" key="19">
    <source>
        <dbReference type="SAM" id="SignalP"/>
    </source>
</evidence>
<evidence type="ECO:0000259" key="20">
    <source>
        <dbReference type="Pfam" id="PF00361"/>
    </source>
</evidence>
<comment type="similarity">
    <text evidence="3 18">Belongs to the complex I subunit 2 family.</text>
</comment>
<dbReference type="InterPro" id="IPR003917">
    <property type="entry name" value="NADH_UbQ_OxRdtase_chain2"/>
</dbReference>
<name>A0A343S8W1_9EUCA</name>
<dbReference type="PRINTS" id="PR01436">
    <property type="entry name" value="NADHDHGNASE2"/>
</dbReference>
<evidence type="ECO:0000256" key="18">
    <source>
        <dbReference type="RuleBase" id="RU003403"/>
    </source>
</evidence>
<keyword evidence="6" id="KW-0813">Transport</keyword>
<evidence type="ECO:0000256" key="8">
    <source>
        <dbReference type="ARBA" id="ARBA00022692"/>
    </source>
</evidence>
<keyword evidence="14 18" id="KW-0830">Ubiquinone</keyword>
<protein>
    <recommendedName>
        <fullName evidence="5 18">NADH-ubiquinone oxidoreductase chain 2</fullName>
        <ecNumber evidence="4 18">7.1.1.2</ecNumber>
    </recommendedName>
</protein>
<evidence type="ECO:0000256" key="3">
    <source>
        <dbReference type="ARBA" id="ARBA00007012"/>
    </source>
</evidence>
<feature type="signal peptide" evidence="19">
    <location>
        <begin position="1"/>
        <end position="17"/>
    </location>
</feature>
<feature type="chain" id="PRO_5016756617" description="NADH-ubiquinone oxidoreductase chain 2" evidence="19">
    <location>
        <begin position="18"/>
        <end position="336"/>
    </location>
</feature>
<dbReference type="GO" id="GO:0006120">
    <property type="term" value="P:mitochondrial electron transport, NADH to ubiquinone"/>
    <property type="evidence" value="ECO:0007669"/>
    <property type="project" value="InterPro"/>
</dbReference>
<feature type="transmembrane region" description="Helical" evidence="18">
    <location>
        <begin position="265"/>
        <end position="286"/>
    </location>
</feature>
<feature type="transmembrane region" description="Helical" evidence="18">
    <location>
        <begin position="127"/>
        <end position="160"/>
    </location>
</feature>
<dbReference type="InterPro" id="IPR001750">
    <property type="entry name" value="ND/Mrp_TM"/>
</dbReference>
<feature type="transmembrane region" description="Helical" evidence="18">
    <location>
        <begin position="61"/>
        <end position="80"/>
    </location>
</feature>
<evidence type="ECO:0000256" key="16">
    <source>
        <dbReference type="ARBA" id="ARBA00023136"/>
    </source>
</evidence>
<feature type="domain" description="NADH:quinone oxidoreductase/Mrp antiporter transmembrane" evidence="20">
    <location>
        <begin position="24"/>
        <end position="76"/>
    </location>
</feature>
<keyword evidence="10 18" id="KW-1278">Translocase</keyword>
<sequence>MMFPISYLLFFFTLILGSLISISSSSWFGGWIGLELNMLSFIPLITLKMNSYFSEAALKYFLIQALGSALFIYASCLSISLVNLSYVFILFALLLKLAAAPFHFWLPQVAEGLHWPQMFTLSTIQKLAPMVLVSYLCTSPILTKTIIISAILSAIMGAWGGLNLTLLRKILAFSSINHMSWMLIAISISDSLWLMYFTFYSLISLSVMMMFYKIQAFSLSQIIQSSQISALYKIILSFSMLSLGGLPPLSGFIPKWMLIQTMININMFFPLFFILTSALITLYFYLRVSIPMFILSTPTKNFNTKPNSQTHISSLLLIFTSFNLCGILLPLCPLLM</sequence>
<keyword evidence="8 18" id="KW-0812">Transmembrane</keyword>
<comment type="function">
    <text evidence="18">Core subunit of the mitochondrial membrane respiratory chain NADH dehydrogenase (Complex I) which catalyzes electron transfer from NADH through the respiratory chain, using ubiquinone as an electron acceptor. Essential for the catalytic activity and assembly of complex I.</text>
</comment>
<reference evidence="21" key="1">
    <citation type="journal article" date="2018" name="Mol. Phylogenet. Evol.">
        <title>ORDER within the chaos: Insights into phylogenetic relationships within the Anomura (Crustacea: Decapoda) from mitochondrial sequences and gene order rearrangements.</title>
        <authorList>
            <person name="Tan M.H."/>
            <person name="Gan H.M."/>
            <person name="Lee Y.P."/>
            <person name="Linton S."/>
            <person name="Grandjean F."/>
            <person name="Bartholomei-Santos M.L."/>
            <person name="Miller A.D."/>
            <person name="Austin C.M."/>
        </authorList>
    </citation>
    <scope>NUCLEOTIDE SEQUENCE</scope>
</reference>